<dbReference type="Proteomes" id="UP000053097">
    <property type="component" value="Unassembled WGS sequence"/>
</dbReference>
<dbReference type="EMBL" id="KK107078">
    <property type="protein sequence ID" value="EZA60191.1"/>
    <property type="molecule type" value="Genomic_DNA"/>
</dbReference>
<gene>
    <name evidence="1" type="ORF">X777_13279</name>
</gene>
<reference evidence="1 2" key="1">
    <citation type="journal article" date="2014" name="Curr. Biol.">
        <title>The genome of the clonal raider ant Cerapachys biroi.</title>
        <authorList>
            <person name="Oxley P.R."/>
            <person name="Ji L."/>
            <person name="Fetter-Pruneda I."/>
            <person name="McKenzie S.K."/>
            <person name="Li C."/>
            <person name="Hu H."/>
            <person name="Zhang G."/>
            <person name="Kronauer D.J."/>
        </authorList>
    </citation>
    <scope>NUCLEOTIDE SEQUENCE [LARGE SCALE GENOMIC DNA]</scope>
</reference>
<protein>
    <submittedName>
        <fullName evidence="1">Uncharacterized protein</fullName>
    </submittedName>
</protein>
<proteinExistence type="predicted"/>
<sequence>MHLARRRIRKAEINAQFSGTGEGRRAAVSRLDGAVVAAATTDFGLVQSRCDRRVARSCREPVRSLGETHTRRHVHLLCSFCRCRLSRGRILPPVPVTIGERTRRRLD</sequence>
<evidence type="ECO:0000313" key="2">
    <source>
        <dbReference type="Proteomes" id="UP000053097"/>
    </source>
</evidence>
<organism evidence="1 2">
    <name type="scientific">Ooceraea biroi</name>
    <name type="common">Clonal raider ant</name>
    <name type="synonym">Cerapachys biroi</name>
    <dbReference type="NCBI Taxonomy" id="2015173"/>
    <lineage>
        <taxon>Eukaryota</taxon>
        <taxon>Metazoa</taxon>
        <taxon>Ecdysozoa</taxon>
        <taxon>Arthropoda</taxon>
        <taxon>Hexapoda</taxon>
        <taxon>Insecta</taxon>
        <taxon>Pterygota</taxon>
        <taxon>Neoptera</taxon>
        <taxon>Endopterygota</taxon>
        <taxon>Hymenoptera</taxon>
        <taxon>Apocrita</taxon>
        <taxon>Aculeata</taxon>
        <taxon>Formicoidea</taxon>
        <taxon>Formicidae</taxon>
        <taxon>Dorylinae</taxon>
        <taxon>Ooceraea</taxon>
    </lineage>
</organism>
<dbReference type="AlphaFoldDB" id="A0A026WWU9"/>
<evidence type="ECO:0000313" key="1">
    <source>
        <dbReference type="EMBL" id="EZA60191.1"/>
    </source>
</evidence>
<keyword evidence="2" id="KW-1185">Reference proteome</keyword>
<accession>A0A026WWU9</accession>
<name>A0A026WWU9_OOCBI</name>